<accession>A0A6A3C5N4</accession>
<dbReference type="EMBL" id="VEPZ02000507">
    <property type="protein sequence ID" value="KAE8723707.1"/>
    <property type="molecule type" value="Genomic_DNA"/>
</dbReference>
<proteinExistence type="predicted"/>
<dbReference type="InterPro" id="IPR044730">
    <property type="entry name" value="RNase_H-like_dom_plant"/>
</dbReference>
<keyword evidence="2" id="KW-1185">Reference proteome</keyword>
<reference evidence="1" key="1">
    <citation type="submission" date="2019-09" db="EMBL/GenBank/DDBJ databases">
        <title>Draft genome information of white flower Hibiscus syriacus.</title>
        <authorList>
            <person name="Kim Y.-M."/>
        </authorList>
    </citation>
    <scope>NUCLEOTIDE SEQUENCE [LARGE SCALE GENOMIC DNA]</scope>
    <source>
        <strain evidence="1">YM2019G1</strain>
    </source>
</reference>
<dbReference type="InterPro" id="IPR053151">
    <property type="entry name" value="RNase_H-like"/>
</dbReference>
<evidence type="ECO:0008006" key="3">
    <source>
        <dbReference type="Google" id="ProtNLM"/>
    </source>
</evidence>
<sequence length="418" mass="47763">MRSLTFAGRVTLAKSVLAAIPLYSMQSAVLPRSICTEIKRHIRHFIWGFEEGKKGLHLVKWQEIAFNILAKKDHLWVKLIRSKYKCSDDIPDVIWSMRCSTLWRGLAAVWADVINHVSWCISNGKLVYFWFDAWLDDCGPLIDHVTAAGAISMHRITVADMTDGMGIGGGLIFEHLLQPDILLRIATKKGPLGHLTDDSIGWYLNVDRFRRHSTTNSECSICAAPVETVDYEYESAFVRDNKIVEYLNMNLHEWIILNLGGANSIVFDSPRDDNPSLIEWGKTIWEYTRWALMDSRILQRRQMRHGVALQGWSWPPFSWVKINSDGARHKELGLASCGSVLRNSDGRWLLRFAKFIDICSVLEAELWGVYQGPRQNNSIVDCLAKKVDWRHHDCVVFSNPPLKVQTLLHEDLATTVLH</sequence>
<gene>
    <name evidence="1" type="ORF">F3Y22_tig00011824pilonHSYRG00025</name>
</gene>
<comment type="caution">
    <text evidence="1">The sequence shown here is derived from an EMBL/GenBank/DDBJ whole genome shotgun (WGS) entry which is preliminary data.</text>
</comment>
<protein>
    <recommendedName>
        <fullName evidence="3">RNase H type-1 domain-containing protein</fullName>
    </recommendedName>
</protein>
<dbReference type="CDD" id="cd06222">
    <property type="entry name" value="RNase_H_like"/>
    <property type="match status" value="1"/>
</dbReference>
<dbReference type="Proteomes" id="UP000436088">
    <property type="component" value="Unassembled WGS sequence"/>
</dbReference>
<name>A0A6A3C5N4_HIBSY</name>
<dbReference type="PANTHER" id="PTHR47723">
    <property type="entry name" value="OS05G0353850 PROTEIN"/>
    <property type="match status" value="1"/>
</dbReference>
<dbReference type="PANTHER" id="PTHR47723:SF13">
    <property type="entry name" value="PUTATIVE-RELATED"/>
    <property type="match status" value="1"/>
</dbReference>
<evidence type="ECO:0000313" key="1">
    <source>
        <dbReference type="EMBL" id="KAE8723707.1"/>
    </source>
</evidence>
<evidence type="ECO:0000313" key="2">
    <source>
        <dbReference type="Proteomes" id="UP000436088"/>
    </source>
</evidence>
<organism evidence="1 2">
    <name type="scientific">Hibiscus syriacus</name>
    <name type="common">Rose of Sharon</name>
    <dbReference type="NCBI Taxonomy" id="106335"/>
    <lineage>
        <taxon>Eukaryota</taxon>
        <taxon>Viridiplantae</taxon>
        <taxon>Streptophyta</taxon>
        <taxon>Embryophyta</taxon>
        <taxon>Tracheophyta</taxon>
        <taxon>Spermatophyta</taxon>
        <taxon>Magnoliopsida</taxon>
        <taxon>eudicotyledons</taxon>
        <taxon>Gunneridae</taxon>
        <taxon>Pentapetalae</taxon>
        <taxon>rosids</taxon>
        <taxon>malvids</taxon>
        <taxon>Malvales</taxon>
        <taxon>Malvaceae</taxon>
        <taxon>Malvoideae</taxon>
        <taxon>Hibiscus</taxon>
    </lineage>
</organism>
<dbReference type="AlphaFoldDB" id="A0A6A3C5N4"/>